<evidence type="ECO:0000256" key="4">
    <source>
        <dbReference type="ARBA" id="ARBA00022917"/>
    </source>
</evidence>
<feature type="domain" description="Formyl transferase N-terminal" evidence="5">
    <location>
        <begin position="7"/>
        <end position="191"/>
    </location>
</feature>
<dbReference type="AlphaFoldDB" id="G3B4K6"/>
<comment type="similarity">
    <text evidence="1">Belongs to the Fmt family.</text>
</comment>
<dbReference type="Gene3D" id="3.40.50.12230">
    <property type="match status" value="1"/>
</dbReference>
<feature type="domain" description="Formyl transferase C-terminal" evidence="6">
    <location>
        <begin position="213"/>
        <end position="321"/>
    </location>
</feature>
<dbReference type="OrthoDB" id="10268103at2759"/>
<dbReference type="InterPro" id="IPR041711">
    <property type="entry name" value="Met-tRNA-FMT_N"/>
</dbReference>
<dbReference type="PANTHER" id="PTHR11138">
    <property type="entry name" value="METHIONYL-TRNA FORMYLTRANSFERASE"/>
    <property type="match status" value="1"/>
</dbReference>
<keyword evidence="4" id="KW-0648">Protein biosynthesis</keyword>
<dbReference type="InterPro" id="IPR002376">
    <property type="entry name" value="Formyl_transf_N"/>
</dbReference>
<sequence>MVIKPLQIAFFGSDRFSVAALDHVLRLKAHTPLIESVHVITRSIKPKGRKLVTYEDLPVGLFAASNGVSVLRADSPSEINRLLDQFRFNLAVAVSYGQLIPSHFISAMQFGGLNVHPSLLPKYSGSSPIHYALINDDKFTGVSVQTLHPTKFDRGDILLQSQPVEIQDTDNYTSLESKLGDIGGEALTQVLNQGLYRETKPLVPQTKYSTAFKINTSMAQVKWDQTSRQIRRLGDALGPLHTYVRCNPSKKLNSKSPVYKRVILEDLKEIDNGVYAELGVFSLDRATNTITAGTGDGALSIGSLTFECCKAEDANSFYKRFPKRTNKADFQFTVVA</sequence>
<reference evidence="7 8" key="1">
    <citation type="journal article" date="2011" name="Proc. Natl. Acad. Sci. U.S.A.">
        <title>Comparative genomics of xylose-fermenting fungi for enhanced biofuel production.</title>
        <authorList>
            <person name="Wohlbach D.J."/>
            <person name="Kuo A."/>
            <person name="Sato T.K."/>
            <person name="Potts K.M."/>
            <person name="Salamov A.A."/>
            <person name="LaButti K.M."/>
            <person name="Sun H."/>
            <person name="Clum A."/>
            <person name="Pangilinan J.L."/>
            <person name="Lindquist E.A."/>
            <person name="Lucas S."/>
            <person name="Lapidus A."/>
            <person name="Jin M."/>
            <person name="Gunawan C."/>
            <person name="Balan V."/>
            <person name="Dale B.E."/>
            <person name="Jeffries T.W."/>
            <person name="Zinkel R."/>
            <person name="Barry K.W."/>
            <person name="Grigoriev I.V."/>
            <person name="Gasch A.P."/>
        </authorList>
    </citation>
    <scope>NUCLEOTIDE SEQUENCE [LARGE SCALE GENOMIC DNA]</scope>
    <source>
        <strain evidence="8">ATCC 10573 / BCRC 21748 / CBS 615 / JCM 9827 / NBRC 10315 / NRRL Y-1498 / VKM Y-70</strain>
    </source>
</reference>
<dbReference type="GeneID" id="18247211"/>
<organism evidence="8">
    <name type="scientific">Candida tenuis (strain ATCC 10573 / BCRC 21748 / CBS 615 / JCM 9827 / NBRC 10315 / NRRL Y-1498 / VKM Y-70)</name>
    <name type="common">Yeast</name>
    <name type="synonym">Yamadazyma tenuis</name>
    <dbReference type="NCBI Taxonomy" id="590646"/>
    <lineage>
        <taxon>Eukaryota</taxon>
        <taxon>Fungi</taxon>
        <taxon>Dikarya</taxon>
        <taxon>Ascomycota</taxon>
        <taxon>Saccharomycotina</taxon>
        <taxon>Pichiomycetes</taxon>
        <taxon>Debaryomycetaceae</taxon>
        <taxon>Yamadazyma</taxon>
    </lineage>
</organism>
<evidence type="ECO:0000259" key="5">
    <source>
        <dbReference type="Pfam" id="PF00551"/>
    </source>
</evidence>
<evidence type="ECO:0000256" key="3">
    <source>
        <dbReference type="ARBA" id="ARBA00022679"/>
    </source>
</evidence>
<dbReference type="HOGENOM" id="CLU_033347_0_1_1"/>
<dbReference type="Proteomes" id="UP000000707">
    <property type="component" value="Unassembled WGS sequence"/>
</dbReference>
<dbReference type="PANTHER" id="PTHR11138:SF5">
    <property type="entry name" value="METHIONYL-TRNA FORMYLTRANSFERASE, MITOCHONDRIAL"/>
    <property type="match status" value="1"/>
</dbReference>
<dbReference type="STRING" id="590646.G3B4K6"/>
<proteinExistence type="inferred from homology"/>
<dbReference type="Pfam" id="PF02911">
    <property type="entry name" value="Formyl_trans_C"/>
    <property type="match status" value="1"/>
</dbReference>
<dbReference type="SUPFAM" id="SSF53328">
    <property type="entry name" value="Formyltransferase"/>
    <property type="match status" value="1"/>
</dbReference>
<dbReference type="EC" id="2.1.2.9" evidence="2"/>
<dbReference type="InterPro" id="IPR005793">
    <property type="entry name" value="Formyl_trans_C"/>
</dbReference>
<evidence type="ECO:0000313" key="7">
    <source>
        <dbReference type="EMBL" id="EGV63968.1"/>
    </source>
</evidence>
<evidence type="ECO:0000256" key="1">
    <source>
        <dbReference type="ARBA" id="ARBA00010699"/>
    </source>
</evidence>
<dbReference type="InterPro" id="IPR036477">
    <property type="entry name" value="Formyl_transf_N_sf"/>
</dbReference>
<keyword evidence="8" id="KW-1185">Reference proteome</keyword>
<name>G3B4K6_CANTC</name>
<dbReference type="KEGG" id="cten:18247211"/>
<dbReference type="EMBL" id="GL996521">
    <property type="protein sequence ID" value="EGV63968.1"/>
    <property type="molecule type" value="Genomic_DNA"/>
</dbReference>
<dbReference type="GO" id="GO:0005739">
    <property type="term" value="C:mitochondrion"/>
    <property type="evidence" value="ECO:0007669"/>
    <property type="project" value="TreeGrafter"/>
</dbReference>
<dbReference type="CDD" id="cd08646">
    <property type="entry name" value="FMT_core_Met-tRNA-FMT_N"/>
    <property type="match status" value="1"/>
</dbReference>
<dbReference type="eggNOG" id="KOG3082">
    <property type="taxonomic scope" value="Eukaryota"/>
</dbReference>
<protein>
    <recommendedName>
        <fullName evidence="2">methionyl-tRNA formyltransferase</fullName>
        <ecNumber evidence="2">2.1.2.9</ecNumber>
    </recommendedName>
</protein>
<dbReference type="GO" id="GO:0004479">
    <property type="term" value="F:methionyl-tRNA formyltransferase activity"/>
    <property type="evidence" value="ECO:0007669"/>
    <property type="project" value="UniProtKB-EC"/>
</dbReference>
<dbReference type="Pfam" id="PF00551">
    <property type="entry name" value="Formyl_trans_N"/>
    <property type="match status" value="1"/>
</dbReference>
<evidence type="ECO:0000259" key="6">
    <source>
        <dbReference type="Pfam" id="PF02911"/>
    </source>
</evidence>
<keyword evidence="3 7" id="KW-0808">Transferase</keyword>
<evidence type="ECO:0000256" key="2">
    <source>
        <dbReference type="ARBA" id="ARBA00012261"/>
    </source>
</evidence>
<gene>
    <name evidence="7" type="ORF">CANTEDRAFT_114004</name>
</gene>
<evidence type="ECO:0000313" key="8">
    <source>
        <dbReference type="Proteomes" id="UP000000707"/>
    </source>
</evidence>
<accession>G3B4K6</accession>